<evidence type="ECO:0000256" key="4">
    <source>
        <dbReference type="ARBA" id="ARBA00022741"/>
    </source>
</evidence>
<dbReference type="GO" id="GO:0005524">
    <property type="term" value="F:ATP binding"/>
    <property type="evidence" value="ECO:0007669"/>
    <property type="project" value="UniProtKB-KW"/>
</dbReference>
<dbReference type="PROSITE" id="PS50011">
    <property type="entry name" value="PROTEIN_KINASE_DOM"/>
    <property type="match status" value="1"/>
</dbReference>
<organism evidence="9 10">
    <name type="scientific">Geodia barretti</name>
    <name type="common">Barrett's horny sponge</name>
    <dbReference type="NCBI Taxonomy" id="519541"/>
    <lineage>
        <taxon>Eukaryota</taxon>
        <taxon>Metazoa</taxon>
        <taxon>Porifera</taxon>
        <taxon>Demospongiae</taxon>
        <taxon>Heteroscleromorpha</taxon>
        <taxon>Tetractinellida</taxon>
        <taxon>Astrophorina</taxon>
        <taxon>Geodiidae</taxon>
        <taxon>Geodia</taxon>
    </lineage>
</organism>
<name>A0AA35RCV4_GEOBA</name>
<accession>A0AA35RCV4</accession>
<evidence type="ECO:0000256" key="2">
    <source>
        <dbReference type="ARBA" id="ARBA00022527"/>
    </source>
</evidence>
<reference evidence="9" key="1">
    <citation type="submission" date="2023-03" db="EMBL/GenBank/DDBJ databases">
        <authorList>
            <person name="Steffen K."/>
            <person name="Cardenas P."/>
        </authorList>
    </citation>
    <scope>NUCLEOTIDE SEQUENCE</scope>
</reference>
<dbReference type="SUPFAM" id="SSF56112">
    <property type="entry name" value="Protein kinase-like (PK-like)"/>
    <property type="match status" value="1"/>
</dbReference>
<comment type="caution">
    <text evidence="9">The sequence shown here is derived from an EMBL/GenBank/DDBJ whole genome shotgun (WGS) entry which is preliminary data.</text>
</comment>
<evidence type="ECO:0000313" key="9">
    <source>
        <dbReference type="EMBL" id="CAI8008869.1"/>
    </source>
</evidence>
<dbReference type="GO" id="GO:0019899">
    <property type="term" value="F:enzyme binding"/>
    <property type="evidence" value="ECO:0007669"/>
    <property type="project" value="UniProtKB-ARBA"/>
</dbReference>
<dbReference type="PANTHER" id="PTHR46716">
    <property type="entry name" value="MITOGEN-ACTIVATED PROTEIN KINASE KINASE KINASE 7"/>
    <property type="match status" value="1"/>
</dbReference>
<keyword evidence="10" id="KW-1185">Reference proteome</keyword>
<keyword evidence="3" id="KW-0808">Transferase</keyword>
<dbReference type="PANTHER" id="PTHR46716:SF1">
    <property type="entry name" value="MITOGEN-ACTIVATED PROTEIN KINASE KINASE KINASE 7"/>
    <property type="match status" value="1"/>
</dbReference>
<dbReference type="Pfam" id="PF00069">
    <property type="entry name" value="Pkinase"/>
    <property type="match status" value="1"/>
</dbReference>
<comment type="similarity">
    <text evidence="1">Belongs to the protein kinase superfamily. STE Ser/Thr protein kinase family. MAP kinase kinase kinase subfamily.</text>
</comment>
<evidence type="ECO:0000256" key="6">
    <source>
        <dbReference type="ARBA" id="ARBA00022840"/>
    </source>
</evidence>
<proteinExistence type="inferred from homology"/>
<dbReference type="InterPro" id="IPR001245">
    <property type="entry name" value="Ser-Thr/Tyr_kinase_cat_dom"/>
</dbReference>
<protein>
    <submittedName>
        <fullName evidence="9">Mitogen-activated protein kinase kinase kinase 7</fullName>
    </submittedName>
</protein>
<dbReference type="InterPro" id="IPR011009">
    <property type="entry name" value="Kinase-like_dom_sf"/>
</dbReference>
<dbReference type="InterPro" id="IPR000719">
    <property type="entry name" value="Prot_kinase_dom"/>
</dbReference>
<evidence type="ECO:0000256" key="3">
    <source>
        <dbReference type="ARBA" id="ARBA00022679"/>
    </source>
</evidence>
<dbReference type="Proteomes" id="UP001174909">
    <property type="component" value="Unassembled WGS sequence"/>
</dbReference>
<evidence type="ECO:0000259" key="8">
    <source>
        <dbReference type="PROSITE" id="PS50011"/>
    </source>
</evidence>
<sequence length="188" mass="21481">MNWSLQMVMALEFVHKKEVLHRDIKPSNILLFEDGRVLKLCDFGTARKLEHTLTNAVGTVLYMAPEVIKNAKPFIVGLRNKGVPVHSIMFKIAEGGRPPMIQNLPQCLADLLHKCWSDDCTKRPSMGEIREKLSRLAKRVGLHLNMPLVKRRKEIRKLVSVPAPSHERKTPVRSQQSTIQEDDSPYQQ</sequence>
<dbReference type="AlphaFoldDB" id="A0AA35RCV4"/>
<dbReference type="Gene3D" id="1.10.510.10">
    <property type="entry name" value="Transferase(Phosphotransferase) domain 1"/>
    <property type="match status" value="2"/>
</dbReference>
<evidence type="ECO:0000313" key="10">
    <source>
        <dbReference type="Proteomes" id="UP001174909"/>
    </source>
</evidence>
<dbReference type="SMART" id="SM00220">
    <property type="entry name" value="S_TKc"/>
    <property type="match status" value="1"/>
</dbReference>
<keyword evidence="2" id="KW-0723">Serine/threonine-protein kinase</keyword>
<feature type="domain" description="Protein kinase" evidence="8">
    <location>
        <begin position="1"/>
        <end position="136"/>
    </location>
</feature>
<dbReference type="GO" id="GO:0009967">
    <property type="term" value="P:positive regulation of signal transduction"/>
    <property type="evidence" value="ECO:0007669"/>
    <property type="project" value="UniProtKB-ARBA"/>
</dbReference>
<keyword evidence="5 9" id="KW-0418">Kinase</keyword>
<keyword evidence="4" id="KW-0547">Nucleotide-binding</keyword>
<dbReference type="GO" id="GO:0004709">
    <property type="term" value="F:MAP kinase kinase kinase activity"/>
    <property type="evidence" value="ECO:0007669"/>
    <property type="project" value="TreeGrafter"/>
</dbReference>
<keyword evidence="6" id="KW-0067">ATP-binding</keyword>
<dbReference type="GO" id="GO:0006955">
    <property type="term" value="P:immune response"/>
    <property type="evidence" value="ECO:0007669"/>
    <property type="project" value="TreeGrafter"/>
</dbReference>
<dbReference type="PROSITE" id="PS00108">
    <property type="entry name" value="PROTEIN_KINASE_ST"/>
    <property type="match status" value="1"/>
</dbReference>
<dbReference type="Pfam" id="PF07714">
    <property type="entry name" value="PK_Tyr_Ser-Thr"/>
    <property type="match status" value="1"/>
</dbReference>
<dbReference type="GO" id="GO:0007254">
    <property type="term" value="P:JNK cascade"/>
    <property type="evidence" value="ECO:0007669"/>
    <property type="project" value="TreeGrafter"/>
</dbReference>
<gene>
    <name evidence="9" type="ORF">GBAR_LOCUS6038</name>
</gene>
<feature type="region of interest" description="Disordered" evidence="7">
    <location>
        <begin position="159"/>
        <end position="188"/>
    </location>
</feature>
<evidence type="ECO:0000256" key="7">
    <source>
        <dbReference type="SAM" id="MobiDB-lite"/>
    </source>
</evidence>
<dbReference type="InterPro" id="IPR008271">
    <property type="entry name" value="Ser/Thr_kinase_AS"/>
</dbReference>
<evidence type="ECO:0000256" key="5">
    <source>
        <dbReference type="ARBA" id="ARBA00022777"/>
    </source>
</evidence>
<dbReference type="EMBL" id="CASHTH010000906">
    <property type="protein sequence ID" value="CAI8008869.1"/>
    <property type="molecule type" value="Genomic_DNA"/>
</dbReference>
<evidence type="ECO:0000256" key="1">
    <source>
        <dbReference type="ARBA" id="ARBA00006529"/>
    </source>
</evidence>